<dbReference type="EMBL" id="CP041345">
    <property type="protein sequence ID" value="QKG79012.1"/>
    <property type="molecule type" value="Genomic_DNA"/>
</dbReference>
<dbReference type="Pfam" id="PF00561">
    <property type="entry name" value="Abhydrolase_1"/>
    <property type="match status" value="1"/>
</dbReference>
<gene>
    <name evidence="3" type="ORF">FHG85_01610</name>
</gene>
<evidence type="ECO:0000313" key="4">
    <source>
        <dbReference type="Proteomes" id="UP000500961"/>
    </source>
</evidence>
<accession>A0A7D3XCD6</accession>
<keyword evidence="1 3" id="KW-0378">Hydrolase</keyword>
<dbReference type="InterPro" id="IPR029058">
    <property type="entry name" value="AB_hydrolase_fold"/>
</dbReference>
<dbReference type="SUPFAM" id="SSF53474">
    <property type="entry name" value="alpha/beta-Hydrolases"/>
    <property type="match status" value="1"/>
</dbReference>
<evidence type="ECO:0000256" key="1">
    <source>
        <dbReference type="ARBA" id="ARBA00022801"/>
    </source>
</evidence>
<dbReference type="AlphaFoldDB" id="A0A7D3XCD6"/>
<dbReference type="PRINTS" id="PR00111">
    <property type="entry name" value="ABHYDROLASE"/>
</dbReference>
<dbReference type="PANTHER" id="PTHR46118">
    <property type="entry name" value="PROTEIN ABHD11"/>
    <property type="match status" value="1"/>
</dbReference>
<evidence type="ECO:0000259" key="2">
    <source>
        <dbReference type="Pfam" id="PF00561"/>
    </source>
</evidence>
<keyword evidence="4" id="KW-1185">Reference proteome</keyword>
<organism evidence="3 4">
    <name type="scientific">Tenuifilum thalassicum</name>
    <dbReference type="NCBI Taxonomy" id="2590900"/>
    <lineage>
        <taxon>Bacteria</taxon>
        <taxon>Pseudomonadati</taxon>
        <taxon>Bacteroidota</taxon>
        <taxon>Bacteroidia</taxon>
        <taxon>Bacteroidales</taxon>
        <taxon>Tenuifilaceae</taxon>
        <taxon>Tenuifilum</taxon>
    </lineage>
</organism>
<dbReference type="InterPro" id="IPR000639">
    <property type="entry name" value="Epox_hydrolase-like"/>
</dbReference>
<proteinExistence type="predicted"/>
<dbReference type="Gene3D" id="3.40.50.1820">
    <property type="entry name" value="alpha/beta hydrolase"/>
    <property type="match status" value="1"/>
</dbReference>
<dbReference type="InterPro" id="IPR000073">
    <property type="entry name" value="AB_hydrolase_1"/>
</dbReference>
<dbReference type="Proteomes" id="UP000500961">
    <property type="component" value="Chromosome"/>
</dbReference>
<dbReference type="KEGG" id="ttz:FHG85_01610"/>
<reference evidence="3 4" key="1">
    <citation type="submission" date="2019-07" db="EMBL/GenBank/DDBJ databases">
        <title>Thalassofilum flectens gen. nov., sp. nov., a novel moderate thermophilic anaerobe from a shallow sea hot spring in Kunashir Island (Russia), representing a new family in the order Bacteroidales, and proposal of Thalassofilacea fam. nov.</title>
        <authorList>
            <person name="Kochetkova T.V."/>
            <person name="Podosokorskaya O.A."/>
            <person name="Novikov A."/>
            <person name="Elcheninov A.G."/>
            <person name="Toshchakov S.V."/>
            <person name="Kublanov I.V."/>
        </authorList>
    </citation>
    <scope>NUCLEOTIDE SEQUENCE [LARGE SCALE GENOMIC DNA]</scope>
    <source>
        <strain evidence="3 4">38-H</strain>
    </source>
</reference>
<name>A0A7D3XCD6_9BACT</name>
<protein>
    <submittedName>
        <fullName evidence="3">Alpha/beta fold hydrolase</fullName>
    </submittedName>
</protein>
<dbReference type="GO" id="GO:0016787">
    <property type="term" value="F:hydrolase activity"/>
    <property type="evidence" value="ECO:0007669"/>
    <property type="project" value="UniProtKB-KW"/>
</dbReference>
<dbReference type="PANTHER" id="PTHR46118:SF4">
    <property type="entry name" value="PROTEIN ABHD11"/>
    <property type="match status" value="1"/>
</dbReference>
<dbReference type="RefSeq" id="WP_173072529.1">
    <property type="nucleotide sequence ID" value="NZ_CP041345.1"/>
</dbReference>
<sequence length="264" mass="30641">MELFYRRLGSGIPVVILHGLYGSSDNWMTIAKKLSDRYELILPDHRNHGQSPHSISHTYRSMVADLNELLNKLEFNKVNLIGHSMGGRVAMKFQATFPERVERMVIVDVAPWDYYPEDEWFRASYQEHMRIIEALMEMEVDKIKTRNEADKFLADKGLNSRLRSFLLKNLKRGSVGFHWALNLSVIQNNLEHLLLGVNVDRTAASKVKVMFIKGEQSNYIPKDQLVRLKEFFPNSEHVTIPKSGHWVHAEQPQLFIDHVTRFLG</sequence>
<dbReference type="PRINTS" id="PR00412">
    <property type="entry name" value="EPOXHYDRLASE"/>
</dbReference>
<evidence type="ECO:0000313" key="3">
    <source>
        <dbReference type="EMBL" id="QKG79012.1"/>
    </source>
</evidence>
<feature type="domain" description="AB hydrolase-1" evidence="2">
    <location>
        <begin position="13"/>
        <end position="251"/>
    </location>
</feature>